<proteinExistence type="predicted"/>
<comment type="caution">
    <text evidence="1">The sequence shown here is derived from an EMBL/GenBank/DDBJ whole genome shotgun (WGS) entry which is preliminary data.</text>
</comment>
<gene>
    <name evidence="1" type="ORF">ACHKAR_05185</name>
</gene>
<dbReference type="Proteomes" id="UP001610063">
    <property type="component" value="Unassembled WGS sequence"/>
</dbReference>
<sequence length="407" mass="46288">MKKENPKSLSLVVLMILFSCHQEVDVTKISPPMEPGVVPSSTANSAYWTKAQETHNFIYGNTLTSYDSYHANLTTNYNNCWEWYNVSHIYADAEMVRQGDTQYLPYMNDTYTFMGNMWDYASSGLGGYFSSVNLDGTGAGGDKYVDDNSVTGITYLDCYNVTSGTQQTQYLNSAIAVANWLMNAGVWDYTFNGGFWWNDGTKNVAPNVKPTQTNGLAMHLFIRLYDLTGQSYYLSWANSIKAWLESEMYDSSDGLFIWQIEPGGTKRYEKFTYDNAIMIEAYLAYYDVTGNNSYLTKAQNLGIALNTVLWDYTSNVYEFNTSDPRVNPAWCGWGSQAMIKLYEADGNSAWLDYAQDNIDFINSHNRNTTNHGYYHFTNLNGTLSDGKYESVDQAWMQRIQGMLAEYR</sequence>
<dbReference type="InterPro" id="IPR008928">
    <property type="entry name" value="6-hairpin_glycosidase_sf"/>
</dbReference>
<evidence type="ECO:0000313" key="2">
    <source>
        <dbReference type="Proteomes" id="UP001610063"/>
    </source>
</evidence>
<dbReference type="PANTHER" id="PTHR47791:SF4">
    <property type="entry name" value="(PUTATIVE SECRETED PROTEIN)-RELATED"/>
    <property type="match status" value="1"/>
</dbReference>
<dbReference type="EMBL" id="JBIPKE010000013">
    <property type="protein sequence ID" value="MFH6982817.1"/>
    <property type="molecule type" value="Genomic_DNA"/>
</dbReference>
<evidence type="ECO:0000313" key="1">
    <source>
        <dbReference type="EMBL" id="MFH6982817.1"/>
    </source>
</evidence>
<keyword evidence="2" id="KW-1185">Reference proteome</keyword>
<dbReference type="GO" id="GO:0016787">
    <property type="term" value="F:hydrolase activity"/>
    <property type="evidence" value="ECO:0007669"/>
    <property type="project" value="UniProtKB-KW"/>
</dbReference>
<reference evidence="1 2" key="1">
    <citation type="journal article" date="2013" name="Int. J. Syst. Evol. Microbiol.">
        <title>Marinoscillum luteum sp. nov., isolated from marine sediment.</title>
        <authorList>
            <person name="Cha I.T."/>
            <person name="Park S.J."/>
            <person name="Kim S.J."/>
            <person name="Kim J.G."/>
            <person name="Jung M.Y."/>
            <person name="Shin K.S."/>
            <person name="Kwon K.K."/>
            <person name="Yang S.H."/>
            <person name="Seo Y.S."/>
            <person name="Rhee S.K."/>
        </authorList>
    </citation>
    <scope>NUCLEOTIDE SEQUENCE [LARGE SCALE GENOMIC DNA]</scope>
    <source>
        <strain evidence="1 2">KCTC 23939</strain>
    </source>
</reference>
<dbReference type="Gene3D" id="1.50.10.20">
    <property type="match status" value="1"/>
</dbReference>
<dbReference type="SUPFAM" id="SSF48208">
    <property type="entry name" value="Six-hairpin glycosidases"/>
    <property type="match status" value="1"/>
</dbReference>
<dbReference type="RefSeq" id="WP_395416455.1">
    <property type="nucleotide sequence ID" value="NZ_JBIPKE010000013.1"/>
</dbReference>
<dbReference type="PROSITE" id="PS51257">
    <property type="entry name" value="PROKAR_LIPOPROTEIN"/>
    <property type="match status" value="1"/>
</dbReference>
<accession>A0ABW7N5F6</accession>
<dbReference type="Pfam" id="PF03663">
    <property type="entry name" value="Glyco_hydro_76"/>
    <property type="match status" value="1"/>
</dbReference>
<protein>
    <submittedName>
        <fullName evidence="1">Glycoside hydrolase family 76 protein</fullName>
    </submittedName>
</protein>
<dbReference type="InterPro" id="IPR005198">
    <property type="entry name" value="Glyco_hydro_76"/>
</dbReference>
<keyword evidence="1" id="KW-0378">Hydrolase</keyword>
<dbReference type="InterPro" id="IPR053169">
    <property type="entry name" value="MUG_Protein"/>
</dbReference>
<organism evidence="1 2">
    <name type="scientific">Marinoscillum luteum</name>
    <dbReference type="NCBI Taxonomy" id="861051"/>
    <lineage>
        <taxon>Bacteria</taxon>
        <taxon>Pseudomonadati</taxon>
        <taxon>Bacteroidota</taxon>
        <taxon>Cytophagia</taxon>
        <taxon>Cytophagales</taxon>
        <taxon>Reichenbachiellaceae</taxon>
        <taxon>Marinoscillum</taxon>
    </lineage>
</organism>
<name>A0ABW7N5F6_9BACT</name>
<dbReference type="PANTHER" id="PTHR47791">
    <property type="entry name" value="MEIOTICALLY UP-REGULATED GENE 191 PROTEIN"/>
    <property type="match status" value="1"/>
</dbReference>